<reference evidence="3 4" key="2">
    <citation type="submission" date="2020-07" db="EMBL/GenBank/DDBJ databases">
        <title>Genome assembly of wild tea tree DASZ reveals pedigree and selection history of tea varieties.</title>
        <authorList>
            <person name="Zhang W."/>
        </authorList>
    </citation>
    <scope>NUCLEOTIDE SEQUENCE [LARGE SCALE GENOMIC DNA]</scope>
    <source>
        <strain evidence="4">cv. G240</strain>
        <tissue evidence="3">Leaf</tissue>
    </source>
</reference>
<dbReference type="GO" id="GO:0005507">
    <property type="term" value="F:copper ion binding"/>
    <property type="evidence" value="ECO:0007669"/>
    <property type="project" value="TreeGrafter"/>
</dbReference>
<protein>
    <submittedName>
        <fullName evidence="3">Uncharacterized protein</fullName>
    </submittedName>
</protein>
<proteinExistence type="predicted"/>
<dbReference type="GO" id="GO:0043682">
    <property type="term" value="F:P-type divalent copper transporter activity"/>
    <property type="evidence" value="ECO:0007669"/>
    <property type="project" value="TreeGrafter"/>
</dbReference>
<dbReference type="GO" id="GO:0000166">
    <property type="term" value="F:nucleotide binding"/>
    <property type="evidence" value="ECO:0007669"/>
    <property type="project" value="InterPro"/>
</dbReference>
<dbReference type="PANTHER" id="PTHR43520">
    <property type="entry name" value="ATP7, ISOFORM B"/>
    <property type="match status" value="1"/>
</dbReference>
<keyword evidence="1" id="KW-1278">Translocase</keyword>
<organism evidence="3 4">
    <name type="scientific">Camellia sinensis</name>
    <name type="common">Tea plant</name>
    <name type="synonym">Thea sinensis</name>
    <dbReference type="NCBI Taxonomy" id="4442"/>
    <lineage>
        <taxon>Eukaryota</taxon>
        <taxon>Viridiplantae</taxon>
        <taxon>Streptophyta</taxon>
        <taxon>Embryophyta</taxon>
        <taxon>Tracheophyta</taxon>
        <taxon>Spermatophyta</taxon>
        <taxon>Magnoliopsida</taxon>
        <taxon>eudicotyledons</taxon>
        <taxon>Gunneridae</taxon>
        <taxon>Pentapetalae</taxon>
        <taxon>asterids</taxon>
        <taxon>Ericales</taxon>
        <taxon>Theaceae</taxon>
        <taxon>Camellia</taxon>
    </lineage>
</organism>
<reference evidence="4" key="1">
    <citation type="journal article" date="2020" name="Nat. Commun.">
        <title>Genome assembly of wild tea tree DASZ reveals pedigree and selection history of tea varieties.</title>
        <authorList>
            <person name="Zhang W."/>
            <person name="Zhang Y."/>
            <person name="Qiu H."/>
            <person name="Guo Y."/>
            <person name="Wan H."/>
            <person name="Zhang X."/>
            <person name="Scossa F."/>
            <person name="Alseekh S."/>
            <person name="Zhang Q."/>
            <person name="Wang P."/>
            <person name="Xu L."/>
            <person name="Schmidt M.H."/>
            <person name="Jia X."/>
            <person name="Li D."/>
            <person name="Zhu A."/>
            <person name="Guo F."/>
            <person name="Chen W."/>
            <person name="Ni D."/>
            <person name="Usadel B."/>
            <person name="Fernie A.R."/>
            <person name="Wen W."/>
        </authorList>
    </citation>
    <scope>NUCLEOTIDE SEQUENCE [LARGE SCALE GENOMIC DNA]</scope>
    <source>
        <strain evidence="4">cv. G240</strain>
    </source>
</reference>
<feature type="region of interest" description="Disordered" evidence="2">
    <location>
        <begin position="321"/>
        <end position="347"/>
    </location>
</feature>
<dbReference type="AlphaFoldDB" id="A0A7J7G2C8"/>
<dbReference type="GO" id="GO:0055070">
    <property type="term" value="P:copper ion homeostasis"/>
    <property type="evidence" value="ECO:0007669"/>
    <property type="project" value="TreeGrafter"/>
</dbReference>
<comment type="caution">
    <text evidence="3">The sequence shown here is derived from an EMBL/GenBank/DDBJ whole genome shotgun (WGS) entry which is preliminary data.</text>
</comment>
<dbReference type="InterPro" id="IPR023214">
    <property type="entry name" value="HAD_sf"/>
</dbReference>
<gene>
    <name evidence="3" type="ORF">HYC85_029567</name>
</gene>
<dbReference type="EMBL" id="JACBKZ010000014">
    <property type="protein sequence ID" value="KAF5933396.1"/>
    <property type="molecule type" value="Genomic_DNA"/>
</dbReference>
<dbReference type="PANTHER" id="PTHR43520:SF22">
    <property type="entry name" value="COPPER-TRANSPORTING ATPASE PAA1, CHLOROPLASTIC"/>
    <property type="match status" value="1"/>
</dbReference>
<evidence type="ECO:0000313" key="4">
    <source>
        <dbReference type="Proteomes" id="UP000593564"/>
    </source>
</evidence>
<dbReference type="SUPFAM" id="SSF56784">
    <property type="entry name" value="HAD-like"/>
    <property type="match status" value="1"/>
</dbReference>
<keyword evidence="4" id="KW-1185">Reference proteome</keyword>
<dbReference type="InterPro" id="IPR023299">
    <property type="entry name" value="ATPase_P-typ_cyto_dom_N"/>
</dbReference>
<dbReference type="InterPro" id="IPR036412">
    <property type="entry name" value="HAD-like_sf"/>
</dbReference>
<evidence type="ECO:0000256" key="2">
    <source>
        <dbReference type="SAM" id="MobiDB-lite"/>
    </source>
</evidence>
<dbReference type="Proteomes" id="UP000593564">
    <property type="component" value="Unassembled WGS sequence"/>
</dbReference>
<dbReference type="Gene3D" id="3.40.1110.10">
    <property type="entry name" value="Calcium-transporting ATPase, cytoplasmic domain N"/>
    <property type="match status" value="1"/>
</dbReference>
<name>A0A7J7G2C8_CAMSI</name>
<evidence type="ECO:0000313" key="3">
    <source>
        <dbReference type="EMBL" id="KAF5933396.1"/>
    </source>
</evidence>
<sequence>MNVPSEMHHIDSKSNCRDYLSTVLRSHERRDTTRRLISDASEVEPKSRLDDSKVKKLGSKISACLFYSTVLNQVIKAKKKITEENIQEAIKVAIETAEVAAFDGKAFCISRGIAIMVFSTDETANKALVCAGVPEKGDKCKQLKMLEWLVAALKPLKEKGGGGKCGLAQGQVGNFLLVTNRKILKCLRSLDKNQSVVYVGVDGTLASLIYVEDQIREDGRHVVESLHKQGVSLYMLSGDKRSTTEYVVSKVGIPREKSFLHYNCAAMGPNYIGDREFGKECGFYGLGPEILLMSANSSQPGIEFQKFKYTTLKMELECDEPATTSPDLSNIKKEQHSGSNSEFPGEGVDLNDSDEDIHIPFSSPLDESAIVIASTSQLDIIDMVVKENRKAWGIIRQWEAKYKHFEFSWELRARTKITIRNRSNLTLTINNLPKFMQESRPIGRSI</sequence>
<evidence type="ECO:0000256" key="1">
    <source>
        <dbReference type="ARBA" id="ARBA00022967"/>
    </source>
</evidence>
<accession>A0A7J7G2C8</accession>
<dbReference type="GO" id="GO:0016020">
    <property type="term" value="C:membrane"/>
    <property type="evidence" value="ECO:0007669"/>
    <property type="project" value="TreeGrafter"/>
</dbReference>
<dbReference type="Gene3D" id="3.40.50.1000">
    <property type="entry name" value="HAD superfamily/HAD-like"/>
    <property type="match status" value="1"/>
</dbReference>